<dbReference type="SUPFAM" id="SSF57850">
    <property type="entry name" value="RING/U-box"/>
    <property type="match status" value="1"/>
</dbReference>
<dbReference type="PROSITE" id="PS50089">
    <property type="entry name" value="ZF_RING_2"/>
    <property type="match status" value="1"/>
</dbReference>
<protein>
    <recommendedName>
        <fullName evidence="1">RING-type domain-containing protein</fullName>
    </recommendedName>
</protein>
<sequence>MSNYVNPPAVTDTCPVCLDDFKTLENAVVPDCCRNPLCVGCRTRCKACPMCRAPFPIVYTEQHRIIKSIHVLRQAFLVFVKHEQEFKAKYGDFNDVMFKEIHDKYVVTICELEKKLQDIMTPQSRNARQRDLQYQCHKMDNLIIALYLLGLSRESVARARPPRGYSQAQMDEYADTTMWQFIARRIRQNQWTNLPHPEIMQRMREDFVSLFQNDAVEIQWFKNYFSSYEECQAVFERILGYMFPDLPLPELIIDIVNMEIVGDELGDAIDLAQVEQILEEFGDVPMVAEPV</sequence>
<proteinExistence type="predicted"/>
<dbReference type="InterPro" id="IPR001841">
    <property type="entry name" value="Znf_RING"/>
</dbReference>
<accession>A0A6C0ICM9</accession>
<dbReference type="EMBL" id="MN740153">
    <property type="protein sequence ID" value="QHT90166.1"/>
    <property type="molecule type" value="Genomic_DNA"/>
</dbReference>
<evidence type="ECO:0000313" key="2">
    <source>
        <dbReference type="EMBL" id="QHT90166.1"/>
    </source>
</evidence>
<name>A0A6C0ICM9_9ZZZZ</name>
<dbReference type="AlphaFoldDB" id="A0A6C0ICM9"/>
<evidence type="ECO:0000259" key="1">
    <source>
        <dbReference type="PROSITE" id="PS50089"/>
    </source>
</evidence>
<organism evidence="2">
    <name type="scientific">viral metagenome</name>
    <dbReference type="NCBI Taxonomy" id="1070528"/>
    <lineage>
        <taxon>unclassified sequences</taxon>
        <taxon>metagenomes</taxon>
        <taxon>organismal metagenomes</taxon>
    </lineage>
</organism>
<feature type="domain" description="RING-type" evidence="1">
    <location>
        <begin position="14"/>
        <end position="52"/>
    </location>
</feature>
<reference evidence="2" key="1">
    <citation type="journal article" date="2020" name="Nature">
        <title>Giant virus diversity and host interactions through global metagenomics.</title>
        <authorList>
            <person name="Schulz F."/>
            <person name="Roux S."/>
            <person name="Paez-Espino D."/>
            <person name="Jungbluth S."/>
            <person name="Walsh D.A."/>
            <person name="Denef V.J."/>
            <person name="McMahon K.D."/>
            <person name="Konstantinidis K.T."/>
            <person name="Eloe-Fadrosh E.A."/>
            <person name="Kyrpides N.C."/>
            <person name="Woyke T."/>
        </authorList>
    </citation>
    <scope>NUCLEOTIDE SEQUENCE</scope>
    <source>
        <strain evidence="2">GVMAG-M-3300023184-68</strain>
    </source>
</reference>